<dbReference type="Proteomes" id="UP001589836">
    <property type="component" value="Unassembled WGS sequence"/>
</dbReference>
<comment type="caution">
    <text evidence="3">The sequence shown here is derived from an EMBL/GenBank/DDBJ whole genome shotgun (WGS) entry which is preliminary data.</text>
</comment>
<evidence type="ECO:0000256" key="1">
    <source>
        <dbReference type="SAM" id="MobiDB-lite"/>
    </source>
</evidence>
<dbReference type="RefSeq" id="WP_377350390.1">
    <property type="nucleotide sequence ID" value="NZ_JBHLTP010000013.1"/>
</dbReference>
<dbReference type="GO" id="GO:0016874">
    <property type="term" value="F:ligase activity"/>
    <property type="evidence" value="ECO:0007669"/>
    <property type="project" value="UniProtKB-KW"/>
</dbReference>
<feature type="transmembrane region" description="Helical" evidence="2">
    <location>
        <begin position="16"/>
        <end position="36"/>
    </location>
</feature>
<evidence type="ECO:0000313" key="3">
    <source>
        <dbReference type="EMBL" id="MFC0525295.1"/>
    </source>
</evidence>
<organism evidence="3 4">
    <name type="scientific">Pontibacillus salicampi</name>
    <dbReference type="NCBI Taxonomy" id="1449801"/>
    <lineage>
        <taxon>Bacteria</taxon>
        <taxon>Bacillati</taxon>
        <taxon>Bacillota</taxon>
        <taxon>Bacilli</taxon>
        <taxon>Bacillales</taxon>
        <taxon>Bacillaceae</taxon>
        <taxon>Pontibacillus</taxon>
    </lineage>
</organism>
<evidence type="ECO:0000256" key="2">
    <source>
        <dbReference type="SAM" id="Phobius"/>
    </source>
</evidence>
<evidence type="ECO:0000313" key="4">
    <source>
        <dbReference type="Proteomes" id="UP001589836"/>
    </source>
</evidence>
<dbReference type="InterPro" id="IPR051533">
    <property type="entry name" value="WaaL-like"/>
</dbReference>
<reference evidence="3 4" key="1">
    <citation type="submission" date="2024-09" db="EMBL/GenBank/DDBJ databases">
        <authorList>
            <person name="Sun Q."/>
            <person name="Mori K."/>
        </authorList>
    </citation>
    <scope>NUCLEOTIDE SEQUENCE [LARGE SCALE GENOMIC DNA]</scope>
    <source>
        <strain evidence="3 4">NCAIM B.02529</strain>
    </source>
</reference>
<dbReference type="PANTHER" id="PTHR37422">
    <property type="entry name" value="TEICHURONIC ACID BIOSYNTHESIS PROTEIN TUAE"/>
    <property type="match status" value="1"/>
</dbReference>
<name>A0ABV6LSA4_9BACI</name>
<feature type="transmembrane region" description="Helical" evidence="2">
    <location>
        <begin position="171"/>
        <end position="192"/>
    </location>
</feature>
<keyword evidence="2" id="KW-0472">Membrane</keyword>
<feature type="transmembrane region" description="Helical" evidence="2">
    <location>
        <begin position="99"/>
        <end position="121"/>
    </location>
</feature>
<dbReference type="PANTHER" id="PTHR37422:SF13">
    <property type="entry name" value="LIPOPOLYSACCHARIDE BIOSYNTHESIS PROTEIN PA4999-RELATED"/>
    <property type="match status" value="1"/>
</dbReference>
<keyword evidence="4" id="KW-1185">Reference proteome</keyword>
<feature type="transmembrane region" description="Helical" evidence="2">
    <location>
        <begin position="66"/>
        <end position="87"/>
    </location>
</feature>
<sequence length="457" mass="50423">MFEGRKTNHLVKWAEAYFILFILLQPILDMTAYINLPISEPIRVLTMGLGFIYILLLPNTRAKKFALGYIGVLALFMIASFANNFVFKDPFSLSVEMIYIIKTVYVLMMLIIYYFVFQSLSKRTNWRNSVQKYVFISMSIIGVVMVVSSITGTGKRSYDALAKEGHSGWFFAANELSAILAMGFSVMLLYFMRQSNIKTKLLYIPLLLSAIWGILTVGTKVGLGGLLMVLGFGSLIAFVDIWKKKQWSNAIIVPLLLAGTIAIIPFSAIGNNLGYTVTKMQEGNGADGTDPATGEDGSIDGPDRTEQAKELLSGRNDFLRDKINQFEEANISQKTLGMGRGGNYEDVPKLVEMDFIDWFFNYGVLGIIILALPIAFFGITIIKHLIETRFKVFDGETLLIGIAVGLGLGTAFLAGHVLSSPASGIYLVLFLAYLHHATKPTVKNVQSGSNDINSEVG</sequence>
<feature type="transmembrane region" description="Helical" evidence="2">
    <location>
        <begin position="42"/>
        <end position="59"/>
    </location>
</feature>
<dbReference type="InterPro" id="IPR049504">
    <property type="entry name" value="O-antigen_lig"/>
</dbReference>
<dbReference type="EMBL" id="JBHLTP010000013">
    <property type="protein sequence ID" value="MFC0525295.1"/>
    <property type="molecule type" value="Genomic_DNA"/>
</dbReference>
<feature type="transmembrane region" description="Helical" evidence="2">
    <location>
        <begin position="249"/>
        <end position="270"/>
    </location>
</feature>
<feature type="transmembrane region" description="Helical" evidence="2">
    <location>
        <begin position="133"/>
        <end position="151"/>
    </location>
</feature>
<gene>
    <name evidence="3" type="ORF">ACFFGV_17065</name>
</gene>
<keyword evidence="3" id="KW-0436">Ligase</keyword>
<dbReference type="Pfam" id="PF13425">
    <property type="entry name" value="O-antigen_lig"/>
    <property type="match status" value="1"/>
</dbReference>
<accession>A0ABV6LSA4</accession>
<feature type="region of interest" description="Disordered" evidence="1">
    <location>
        <begin position="282"/>
        <end position="304"/>
    </location>
</feature>
<keyword evidence="2" id="KW-0812">Transmembrane</keyword>
<keyword evidence="2" id="KW-1133">Transmembrane helix</keyword>
<feature type="transmembrane region" description="Helical" evidence="2">
    <location>
        <begin position="398"/>
        <end position="418"/>
    </location>
</feature>
<proteinExistence type="predicted"/>
<protein>
    <submittedName>
        <fullName evidence="3">O-antigen ligase family protein</fullName>
    </submittedName>
</protein>
<feature type="transmembrane region" description="Helical" evidence="2">
    <location>
        <begin position="359"/>
        <end position="386"/>
    </location>
</feature>